<dbReference type="GO" id="GO:0000139">
    <property type="term" value="C:Golgi membrane"/>
    <property type="evidence" value="ECO:0007669"/>
    <property type="project" value="UniProtKB-SubCell"/>
</dbReference>
<proteinExistence type="inferred from homology"/>
<dbReference type="GO" id="GO:0007030">
    <property type="term" value="P:Golgi organization"/>
    <property type="evidence" value="ECO:0007669"/>
    <property type="project" value="TreeGrafter"/>
</dbReference>
<dbReference type="KEGG" id="csol:105368622"/>
<evidence type="ECO:0000256" key="2">
    <source>
        <dbReference type="ARBA" id="ARBA00007144"/>
    </source>
</evidence>
<comment type="subcellular location">
    <subcellularLocation>
        <location evidence="1">Golgi apparatus membrane</location>
    </subcellularLocation>
</comment>
<dbReference type="GO" id="GO:0046872">
    <property type="term" value="F:metal ion binding"/>
    <property type="evidence" value="ECO:0007669"/>
    <property type="project" value="UniProtKB-KW"/>
</dbReference>
<feature type="binding site" evidence="9">
    <location>
        <position position="103"/>
    </location>
    <ligand>
        <name>Zn(2+)</name>
        <dbReference type="ChEBI" id="CHEBI:29105"/>
    </ligand>
</feature>
<evidence type="ECO:0000256" key="4">
    <source>
        <dbReference type="ARBA" id="ARBA00022707"/>
    </source>
</evidence>
<gene>
    <name evidence="12" type="primary">LOC105368622</name>
</gene>
<dbReference type="GeneID" id="105368622"/>
<comment type="similarity">
    <text evidence="2">Belongs to the GORASP family.</text>
</comment>
<dbReference type="PANTHER" id="PTHR12893">
    <property type="entry name" value="GOLGI REASSEMBLY STACKING PROTEIN GRASP"/>
    <property type="match status" value="1"/>
</dbReference>
<evidence type="ECO:0000313" key="12">
    <source>
        <dbReference type="RefSeq" id="XP_011505981.1"/>
    </source>
</evidence>
<dbReference type="InterPro" id="IPR024958">
    <property type="entry name" value="GRASP_PDZ"/>
</dbReference>
<sequence length="459" mass="49399">MGGSHSVEIPGGGTEGYHVLTVHQGSPGQKAGLEAFFDFIVSIGNTRLDQDNDTLKELLKAGVDKELLITVYSSKTQSVRQTTIVPSMTWGGQGLLGVSIRFCSFEGANENVWHVLEVHPSSPAELAGLRPFTDYIISVDSVLHESEDLFTLIEAHESRPLKLYVYNIDDDSCREVTITPNNTWGGEGSLGCGIGYGYLHRIPIRNIVDNNKSHNAALNSISSTPQNIQLPTLPVNAQISSAVPQFTMPPIYNLPSTDIGKIKETTGVEHSIPAPILPQSNFIPRTDPNVVITTSTIGISIPMNSPQQTSANIVMNSPQQTSSANIIMNSPQQCSTGIPHYTSPQHSISCPPVIEPPSYLNTPHIPGMPLSPPLPPLYTNVQSTLASEFHPNYSTPSSVSVNIPNFNMPQPQVVTTPISLPGMPPITVSASVPQNPSFYSPVMQQNQIPGTNAMSSPTQ</sequence>
<keyword evidence="7" id="KW-0472">Membrane</keyword>
<protein>
    <submittedName>
        <fullName evidence="12">Golgi reassembly-stacking protein 2</fullName>
    </submittedName>
</protein>
<reference evidence="12" key="1">
    <citation type="submission" date="2025-08" db="UniProtKB">
        <authorList>
            <consortium name="RefSeq"/>
        </authorList>
    </citation>
    <scope>IDENTIFICATION</scope>
</reference>
<evidence type="ECO:0000256" key="5">
    <source>
        <dbReference type="ARBA" id="ARBA00022737"/>
    </source>
</evidence>
<evidence type="ECO:0000256" key="9">
    <source>
        <dbReference type="PIRSR" id="PIRSR607583-1"/>
    </source>
</evidence>
<dbReference type="RefSeq" id="XP_011505981.1">
    <property type="nucleotide sequence ID" value="XM_011507679.1"/>
</dbReference>
<accession>A0AAJ6YX80</accession>
<keyword evidence="9" id="KW-0479">Metal-binding</keyword>
<dbReference type="PANTHER" id="PTHR12893:SF0">
    <property type="entry name" value="GRASP65"/>
    <property type="match status" value="1"/>
</dbReference>
<dbReference type="FunFam" id="2.30.42.10:FF:000056">
    <property type="entry name" value="Golgi reassembly-stacking protein 2 isoform 1"/>
    <property type="match status" value="1"/>
</dbReference>
<evidence type="ECO:0000256" key="6">
    <source>
        <dbReference type="ARBA" id="ARBA00023034"/>
    </source>
</evidence>
<keyword evidence="4" id="KW-0519">Myristate</keyword>
<dbReference type="InterPro" id="IPR036034">
    <property type="entry name" value="PDZ_sf"/>
</dbReference>
<dbReference type="Proteomes" id="UP000695007">
    <property type="component" value="Unplaced"/>
</dbReference>
<evidence type="ECO:0000256" key="7">
    <source>
        <dbReference type="ARBA" id="ARBA00023136"/>
    </source>
</evidence>
<feature type="domain" description="PDZ GRASP-type" evidence="10">
    <location>
        <begin position="15"/>
        <end position="105"/>
    </location>
</feature>
<feature type="domain" description="PDZ GRASP-type" evidence="10">
    <location>
        <begin position="111"/>
        <end position="199"/>
    </location>
</feature>
<keyword evidence="8" id="KW-0449">Lipoprotein</keyword>
<evidence type="ECO:0000313" key="11">
    <source>
        <dbReference type="Proteomes" id="UP000695007"/>
    </source>
</evidence>
<keyword evidence="3" id="KW-0597">Phosphoprotein</keyword>
<organism evidence="11 12">
    <name type="scientific">Ceratosolen solmsi marchali</name>
    <dbReference type="NCBI Taxonomy" id="326594"/>
    <lineage>
        <taxon>Eukaryota</taxon>
        <taxon>Metazoa</taxon>
        <taxon>Ecdysozoa</taxon>
        <taxon>Arthropoda</taxon>
        <taxon>Hexapoda</taxon>
        <taxon>Insecta</taxon>
        <taxon>Pterygota</taxon>
        <taxon>Neoptera</taxon>
        <taxon>Endopterygota</taxon>
        <taxon>Hymenoptera</taxon>
        <taxon>Apocrita</taxon>
        <taxon>Proctotrupomorpha</taxon>
        <taxon>Chalcidoidea</taxon>
        <taxon>Agaonidae</taxon>
        <taxon>Agaoninae</taxon>
        <taxon>Ceratosolen</taxon>
    </lineage>
</organism>
<dbReference type="Gene3D" id="2.30.42.10">
    <property type="match status" value="2"/>
</dbReference>
<keyword evidence="9" id="KW-0862">Zinc</keyword>
<dbReference type="InterPro" id="IPR007583">
    <property type="entry name" value="GRASP55_65"/>
</dbReference>
<dbReference type="SUPFAM" id="SSF50156">
    <property type="entry name" value="PDZ domain-like"/>
    <property type="match status" value="2"/>
</dbReference>
<feature type="binding site" evidence="9">
    <location>
        <position position="18"/>
    </location>
    <ligand>
        <name>Zn(2+)</name>
        <dbReference type="ChEBI" id="CHEBI:29105"/>
    </ligand>
</feature>
<keyword evidence="6" id="KW-0333">Golgi apparatus</keyword>
<name>A0AAJ6YX80_9HYME</name>
<evidence type="ECO:0000256" key="1">
    <source>
        <dbReference type="ARBA" id="ARBA00004394"/>
    </source>
</evidence>
<evidence type="ECO:0000259" key="10">
    <source>
        <dbReference type="PROSITE" id="PS51865"/>
    </source>
</evidence>
<dbReference type="FunFam" id="2.30.42.10:FF:000026">
    <property type="entry name" value="Golgi reassembly stacking protein 2"/>
    <property type="match status" value="1"/>
</dbReference>
<keyword evidence="5" id="KW-0677">Repeat</keyword>
<keyword evidence="11" id="KW-1185">Reference proteome</keyword>
<dbReference type="AlphaFoldDB" id="A0AAJ6YX80"/>
<evidence type="ECO:0000256" key="8">
    <source>
        <dbReference type="ARBA" id="ARBA00023288"/>
    </source>
</evidence>
<evidence type="ECO:0000256" key="3">
    <source>
        <dbReference type="ARBA" id="ARBA00022553"/>
    </source>
</evidence>
<dbReference type="Pfam" id="PF04495">
    <property type="entry name" value="GRASP55_65"/>
    <property type="match status" value="1"/>
</dbReference>
<dbReference type="CTD" id="40177"/>
<dbReference type="PROSITE" id="PS51865">
    <property type="entry name" value="PDZ_GRASP"/>
    <property type="match status" value="2"/>
</dbReference>